<accession>A0ABD1IMC4</accession>
<name>A0ABD1IMC4_SALDI</name>
<keyword evidence="2" id="KW-1185">Reference proteome</keyword>
<gene>
    <name evidence="1" type="ORF">AAHA92_01106</name>
</gene>
<dbReference type="AlphaFoldDB" id="A0ABD1IMC4"/>
<protein>
    <submittedName>
        <fullName evidence="1">Uncharacterized protein</fullName>
    </submittedName>
</protein>
<dbReference type="Proteomes" id="UP001567538">
    <property type="component" value="Unassembled WGS sequence"/>
</dbReference>
<organism evidence="1 2">
    <name type="scientific">Salvia divinorum</name>
    <name type="common">Maria pastora</name>
    <name type="synonym">Diviner's sage</name>
    <dbReference type="NCBI Taxonomy" id="28513"/>
    <lineage>
        <taxon>Eukaryota</taxon>
        <taxon>Viridiplantae</taxon>
        <taxon>Streptophyta</taxon>
        <taxon>Embryophyta</taxon>
        <taxon>Tracheophyta</taxon>
        <taxon>Spermatophyta</taxon>
        <taxon>Magnoliopsida</taxon>
        <taxon>eudicotyledons</taxon>
        <taxon>Gunneridae</taxon>
        <taxon>Pentapetalae</taxon>
        <taxon>asterids</taxon>
        <taxon>lamiids</taxon>
        <taxon>Lamiales</taxon>
        <taxon>Lamiaceae</taxon>
        <taxon>Nepetoideae</taxon>
        <taxon>Mentheae</taxon>
        <taxon>Salviinae</taxon>
        <taxon>Salvia</taxon>
        <taxon>Salvia subgen. Calosphace</taxon>
    </lineage>
</organism>
<evidence type="ECO:0000313" key="2">
    <source>
        <dbReference type="Proteomes" id="UP001567538"/>
    </source>
</evidence>
<comment type="caution">
    <text evidence="1">The sequence shown here is derived from an EMBL/GenBank/DDBJ whole genome shotgun (WGS) entry which is preliminary data.</text>
</comment>
<reference evidence="1 2" key="1">
    <citation type="submission" date="2024-06" db="EMBL/GenBank/DDBJ databases">
        <title>A chromosome level genome sequence of Diviner's sage (Salvia divinorum).</title>
        <authorList>
            <person name="Ford S.A."/>
            <person name="Ro D.-K."/>
            <person name="Ness R.W."/>
            <person name="Phillips M.A."/>
        </authorList>
    </citation>
    <scope>NUCLEOTIDE SEQUENCE [LARGE SCALE GENOMIC DNA]</scope>
    <source>
        <strain evidence="1">SAF-2024a</strain>
        <tissue evidence="1">Leaf</tissue>
    </source>
</reference>
<dbReference type="PANTHER" id="PTHR35754:SF2">
    <property type="entry name" value="ATP SYNTHASE SUBUNIT B"/>
    <property type="match status" value="1"/>
</dbReference>
<dbReference type="EMBL" id="JBEAFC010000001">
    <property type="protein sequence ID" value="KAL1569652.1"/>
    <property type="molecule type" value="Genomic_DNA"/>
</dbReference>
<dbReference type="PANTHER" id="PTHR35754">
    <property type="entry name" value="ATP SYNTHASE SUBUNIT B"/>
    <property type="match status" value="1"/>
</dbReference>
<proteinExistence type="predicted"/>
<sequence length="389" mass="44988">MEGLEKLEQLQWNIHLLHSVGVSDANPHAERFLADFTFFLMQHCGELELSFKCQLISKHMSKITDLLVPDAVQRHKKDLHCDNEKTYMDPVPSLPYDVPVIGVDAIIRSNSTLEDFCRSYFVFHKMDANQPQSIFKNLPILLFTESYIYQLDDLNEKLVQIPVGEDPTPAGSEDDLPNPCANSVHAFKKNPFQPLFSVLERYGLLSERIQEELKYGEEYWHLERKLCCAVARNKEISIEDVTRAIHLKSFDYRVLNLLLYQLRGEKVKELHMEFLSVSELLVEVSDDLFDYENDVAENSFNILRMFVNCYGASAAPIMLAKFISEAEEKYDRLFKALDEELLVKYRERCEEATREGGRTWGPSLGTWHIPPVIENEAEYRRRAVSSKAP</sequence>
<evidence type="ECO:0000313" key="1">
    <source>
        <dbReference type="EMBL" id="KAL1569652.1"/>
    </source>
</evidence>